<comment type="caution">
    <text evidence="2">The sequence shown here is derived from an EMBL/GenBank/DDBJ whole genome shotgun (WGS) entry which is preliminary data.</text>
</comment>
<evidence type="ECO:0000313" key="2">
    <source>
        <dbReference type="EMBL" id="HFC91305.1"/>
    </source>
</evidence>
<protein>
    <submittedName>
        <fullName evidence="2">Uncharacterized protein</fullName>
    </submittedName>
</protein>
<feature type="transmembrane region" description="Helical" evidence="1">
    <location>
        <begin position="49"/>
        <end position="73"/>
    </location>
</feature>
<dbReference type="AlphaFoldDB" id="A0A7V2SXN3"/>
<keyword evidence="1" id="KW-0812">Transmembrane</keyword>
<feature type="transmembrane region" description="Helical" evidence="1">
    <location>
        <begin position="117"/>
        <end position="137"/>
    </location>
</feature>
<evidence type="ECO:0000256" key="1">
    <source>
        <dbReference type="SAM" id="Phobius"/>
    </source>
</evidence>
<feature type="transmembrane region" description="Helical" evidence="1">
    <location>
        <begin position="12"/>
        <end position="29"/>
    </location>
</feature>
<dbReference type="Proteomes" id="UP000885750">
    <property type="component" value="Unassembled WGS sequence"/>
</dbReference>
<reference evidence="2" key="1">
    <citation type="journal article" date="2020" name="mSystems">
        <title>Genome- and Community-Level Interaction Insights into Carbon Utilization and Element Cycling Functions of Hydrothermarchaeota in Hydrothermal Sediment.</title>
        <authorList>
            <person name="Zhou Z."/>
            <person name="Liu Y."/>
            <person name="Xu W."/>
            <person name="Pan J."/>
            <person name="Luo Z.H."/>
            <person name="Li M."/>
        </authorList>
    </citation>
    <scope>NUCLEOTIDE SEQUENCE [LARGE SCALE GENOMIC DNA]</scope>
    <source>
        <strain evidence="2">HyVt-493</strain>
    </source>
</reference>
<proteinExistence type="predicted"/>
<keyword evidence="1" id="KW-0472">Membrane</keyword>
<organism evidence="2">
    <name type="scientific">Leucothrix mucor</name>
    <dbReference type="NCBI Taxonomy" id="45248"/>
    <lineage>
        <taxon>Bacteria</taxon>
        <taxon>Pseudomonadati</taxon>
        <taxon>Pseudomonadota</taxon>
        <taxon>Gammaproteobacteria</taxon>
        <taxon>Thiotrichales</taxon>
        <taxon>Thiotrichaceae</taxon>
        <taxon>Leucothrix</taxon>
    </lineage>
</organism>
<sequence>MQDIRLPILKTIALTLIGLAVFLFFISLFEPVFITEDKPVKGYWIFAMGWMGFAIFQFAWYANLLSLLAVLLMFKHPVRAFLLSLFSLLLAAESFLFDEIPLGSGKASIAIIDNNIGLYLWIGAHCAVLYAAVLMLIRKKMIDHDLAAQKLKRKPPERIKINSKL</sequence>
<accession>A0A7V2SXN3</accession>
<gene>
    <name evidence="2" type="ORF">ENJ51_00685</name>
</gene>
<keyword evidence="1" id="KW-1133">Transmembrane helix</keyword>
<dbReference type="EMBL" id="DRMS01000025">
    <property type="protein sequence ID" value="HFC91305.1"/>
    <property type="molecule type" value="Genomic_DNA"/>
</dbReference>
<feature type="transmembrane region" description="Helical" evidence="1">
    <location>
        <begin position="80"/>
        <end position="97"/>
    </location>
</feature>
<name>A0A7V2SXN3_LEUMU</name>